<gene>
    <name evidence="9" type="ORF">FAZ95_34640</name>
</gene>
<evidence type="ECO:0000256" key="2">
    <source>
        <dbReference type="ARBA" id="ARBA00006464"/>
    </source>
</evidence>
<accession>A0A4P8J2Y1</accession>
<comment type="similarity">
    <text evidence="2">Belongs to the bacterial sugar transferase family.</text>
</comment>
<dbReference type="PANTHER" id="PTHR30576:SF0">
    <property type="entry name" value="UNDECAPRENYL-PHOSPHATE N-ACETYLGALACTOSAMINYL 1-PHOSPHATE TRANSFERASE-RELATED"/>
    <property type="match status" value="1"/>
</dbReference>
<dbReference type="InterPro" id="IPR017475">
    <property type="entry name" value="EPS_sugar_tfrase"/>
</dbReference>
<feature type="transmembrane region" description="Helical" evidence="7">
    <location>
        <begin position="103"/>
        <end position="121"/>
    </location>
</feature>
<keyword evidence="4 7" id="KW-0812">Transmembrane</keyword>
<evidence type="ECO:0000313" key="10">
    <source>
        <dbReference type="Proteomes" id="UP000298656"/>
    </source>
</evidence>
<protein>
    <submittedName>
        <fullName evidence="9">Undecaprenyl-phosphate glucose phosphotransferase</fullName>
        <ecNumber evidence="9">2.7.8.31</ecNumber>
    </submittedName>
</protein>
<keyword evidence="5 7" id="KW-1133">Transmembrane helix</keyword>
<dbReference type="EC" id="2.7.8.31" evidence="9"/>
<dbReference type="PANTHER" id="PTHR30576">
    <property type="entry name" value="COLANIC BIOSYNTHESIS UDP-GLUCOSE LIPID CARRIER TRANSFERASE"/>
    <property type="match status" value="1"/>
</dbReference>
<dbReference type="KEGG" id="tvl:FAZ95_34640"/>
<evidence type="ECO:0000313" key="9">
    <source>
        <dbReference type="EMBL" id="QCP54124.1"/>
    </source>
</evidence>
<evidence type="ECO:0000256" key="7">
    <source>
        <dbReference type="SAM" id="Phobius"/>
    </source>
</evidence>
<dbReference type="Pfam" id="PF02397">
    <property type="entry name" value="Bac_transf"/>
    <property type="match status" value="1"/>
</dbReference>
<dbReference type="Pfam" id="PF13727">
    <property type="entry name" value="CoA_binding_3"/>
    <property type="match status" value="1"/>
</dbReference>
<keyword evidence="3 9" id="KW-0808">Transferase</keyword>
<dbReference type="Proteomes" id="UP000298656">
    <property type="component" value="Chromosome 2"/>
</dbReference>
<evidence type="ECO:0000259" key="8">
    <source>
        <dbReference type="Pfam" id="PF02397"/>
    </source>
</evidence>
<dbReference type="OrthoDB" id="9808602at2"/>
<evidence type="ECO:0000256" key="5">
    <source>
        <dbReference type="ARBA" id="ARBA00022989"/>
    </source>
</evidence>
<comment type="subcellular location">
    <subcellularLocation>
        <location evidence="1">Membrane</location>
        <topology evidence="1">Multi-pass membrane protein</topology>
    </subcellularLocation>
</comment>
<feature type="domain" description="Bacterial sugar transferase" evidence="8">
    <location>
        <begin position="268"/>
        <end position="452"/>
    </location>
</feature>
<evidence type="ECO:0000256" key="4">
    <source>
        <dbReference type="ARBA" id="ARBA00022692"/>
    </source>
</evidence>
<dbReference type="GO" id="GO:0089702">
    <property type="term" value="F:undecaprenyl-phosphate glucose phosphotransferase activity"/>
    <property type="evidence" value="ECO:0007669"/>
    <property type="project" value="UniProtKB-EC"/>
</dbReference>
<dbReference type="InterPro" id="IPR017473">
    <property type="entry name" value="Undecaprenyl-P_gluc_Ptfrase"/>
</dbReference>
<dbReference type="EMBL" id="CP040078">
    <property type="protein sequence ID" value="QCP54124.1"/>
    <property type="molecule type" value="Genomic_DNA"/>
</dbReference>
<feature type="transmembrane region" description="Helical" evidence="7">
    <location>
        <begin position="70"/>
        <end position="91"/>
    </location>
</feature>
<dbReference type="Gene3D" id="3.40.50.720">
    <property type="entry name" value="NAD(P)-binding Rossmann-like Domain"/>
    <property type="match status" value="1"/>
</dbReference>
<keyword evidence="10" id="KW-1185">Reference proteome</keyword>
<feature type="transmembrane region" description="Helical" evidence="7">
    <location>
        <begin position="274"/>
        <end position="294"/>
    </location>
</feature>
<evidence type="ECO:0000256" key="3">
    <source>
        <dbReference type="ARBA" id="ARBA00022679"/>
    </source>
</evidence>
<sequence length="459" mass="51063">MHGPRGLMARVLDVVLVVGGAVAASQVRFEDLTESHFDAAFIAFAAAFVLVLFPAFGVYQSWRGRSMLRLTGQISLAWLVVQGCGLALMFALHRTDLISRLWFAYWTGTTGGALIVSRLAAHTVLARIRYAGLNLRKVAIVGSGAHSALVLRKLEASPASGFRACAIFNVRPEAGVAKTAVPVFDDLGAFGAHVRDEGMQELWLTLPLSEESTILRVVDEFRDDLVNIRYMPDVSSVALFDSSMTDLIGVPAINLAASPLSHHAMLKKEVFDRVFAAIALILLTPLLIAIAFAVKCTSRGPVLFMQKRKGADGRVFKIYKFRTMRVHSEEKGVVKQATRNDARITRVGAFLRRTSLDELPQFFNVLRGEMSVVGPRPHAIEHDELYQKIVSGYIHRYRIKPGITGWAQVNGYRGETDRIEKMQGRVEYDLYYLRNWSFALDMRIVLATIRKGLVHQNAY</sequence>
<feature type="transmembrane region" description="Helical" evidence="7">
    <location>
        <begin position="39"/>
        <end position="58"/>
    </location>
</feature>
<feature type="transmembrane region" description="Helical" evidence="7">
    <location>
        <begin position="7"/>
        <end position="27"/>
    </location>
</feature>
<name>A0A4P8J2Y1_9BURK</name>
<dbReference type="RefSeq" id="WP_137336892.1">
    <property type="nucleotide sequence ID" value="NZ_CP040078.1"/>
</dbReference>
<dbReference type="GO" id="GO:0016020">
    <property type="term" value="C:membrane"/>
    <property type="evidence" value="ECO:0007669"/>
    <property type="project" value="UniProtKB-SubCell"/>
</dbReference>
<organism evidence="9 10">
    <name type="scientific">Trinickia violacea</name>
    <dbReference type="NCBI Taxonomy" id="2571746"/>
    <lineage>
        <taxon>Bacteria</taxon>
        <taxon>Pseudomonadati</taxon>
        <taxon>Pseudomonadota</taxon>
        <taxon>Betaproteobacteria</taxon>
        <taxon>Burkholderiales</taxon>
        <taxon>Burkholderiaceae</taxon>
        <taxon>Trinickia</taxon>
    </lineage>
</organism>
<evidence type="ECO:0000256" key="1">
    <source>
        <dbReference type="ARBA" id="ARBA00004141"/>
    </source>
</evidence>
<dbReference type="AlphaFoldDB" id="A0A4P8J2Y1"/>
<dbReference type="NCBIfam" id="TIGR03025">
    <property type="entry name" value="EPS_sugtrans"/>
    <property type="match status" value="1"/>
</dbReference>
<dbReference type="NCBIfam" id="TIGR03023">
    <property type="entry name" value="WcaJ_sugtrans"/>
    <property type="match status" value="1"/>
</dbReference>
<evidence type="ECO:0000256" key="6">
    <source>
        <dbReference type="ARBA" id="ARBA00023136"/>
    </source>
</evidence>
<proteinExistence type="inferred from homology"/>
<dbReference type="InterPro" id="IPR003362">
    <property type="entry name" value="Bact_transf"/>
</dbReference>
<keyword evidence="6 7" id="KW-0472">Membrane</keyword>
<reference evidence="9 10" key="1">
    <citation type="submission" date="2019-05" db="EMBL/GenBank/DDBJ databases">
        <title>Burkholderia sp. DHOD12, isolated from subtropical forest soil.</title>
        <authorList>
            <person name="Gao Z.-H."/>
            <person name="Qiu L.-H."/>
        </authorList>
    </citation>
    <scope>NUCLEOTIDE SEQUENCE [LARGE SCALE GENOMIC DNA]</scope>
    <source>
        <strain evidence="9 10">DHOD12</strain>
    </source>
</reference>